<dbReference type="InterPro" id="IPR041441">
    <property type="entry name" value="Pih1_CS_Ascomycota"/>
</dbReference>
<name>A0A1E3P010_WICAA</name>
<keyword evidence="5" id="KW-1185">Reference proteome</keyword>
<gene>
    <name evidence="4" type="ORF">WICANDRAFT_63250</name>
</gene>
<dbReference type="AlphaFoldDB" id="A0A1E3P010"/>
<evidence type="ECO:0000259" key="3">
    <source>
        <dbReference type="Pfam" id="PF18482"/>
    </source>
</evidence>
<dbReference type="GeneID" id="30200762"/>
<dbReference type="GO" id="GO:0006364">
    <property type="term" value="P:rRNA processing"/>
    <property type="evidence" value="ECO:0007669"/>
    <property type="project" value="EnsemblFungi"/>
</dbReference>
<evidence type="ECO:0008006" key="6">
    <source>
        <dbReference type="Google" id="ProtNLM"/>
    </source>
</evidence>
<accession>A0A1E3P010</accession>
<evidence type="ECO:0000313" key="4">
    <source>
        <dbReference type="EMBL" id="ODQ58743.1"/>
    </source>
</evidence>
<sequence>MLEKVPSKEDELLLRPKPSFVIKTKLDVSTQKPKREKGTKVFLNICSDDNVPLPEVGYDPSIIYPLIMDNKWEIPIVTSQERVDKDKKGQLAYVYDCIINTKAMRWVQRDKELREILVEWSLESAELRSGIQLSRESIATPKMVSKGEVQELTILKSELDINRLNKEFERINNMQNEPQSILEAQKIDDEEMEEEQNSIDIFNVNASADQSDSSITKPLIQEITNMSINPPPSKTKSQPQVITKEKLKYSTTFSKIDTNGYKLKIEIKSQNDSSLDYDMHLDKSNNTIILKNLNPKYSTTKDFELPLPTVFQNPSIKSFFVHDQSTLVIFVK</sequence>
<dbReference type="InterPro" id="IPR050734">
    <property type="entry name" value="PIH1/Kintoun_subfamily"/>
</dbReference>
<dbReference type="RefSeq" id="XP_019037950.1">
    <property type="nucleotide sequence ID" value="XM_019183516.1"/>
</dbReference>
<dbReference type="GO" id="GO:1990904">
    <property type="term" value="C:ribonucleoprotein complex"/>
    <property type="evidence" value="ECO:0007669"/>
    <property type="project" value="TreeGrafter"/>
</dbReference>
<evidence type="ECO:0000313" key="5">
    <source>
        <dbReference type="Proteomes" id="UP000094112"/>
    </source>
</evidence>
<dbReference type="PANTHER" id="PTHR22997:SF0">
    <property type="entry name" value="PIH1 DOMAIN-CONTAINING PROTEIN 1"/>
    <property type="match status" value="1"/>
</dbReference>
<dbReference type="GO" id="GO:0000492">
    <property type="term" value="P:box C/D snoRNP assembly"/>
    <property type="evidence" value="ECO:0007669"/>
    <property type="project" value="EnsemblFungi"/>
</dbReference>
<reference evidence="4 5" key="1">
    <citation type="journal article" date="2016" name="Proc. Natl. Acad. Sci. U.S.A.">
        <title>Comparative genomics of biotechnologically important yeasts.</title>
        <authorList>
            <person name="Riley R."/>
            <person name="Haridas S."/>
            <person name="Wolfe K.H."/>
            <person name="Lopes M.R."/>
            <person name="Hittinger C.T."/>
            <person name="Goeker M."/>
            <person name="Salamov A.A."/>
            <person name="Wisecaver J.H."/>
            <person name="Long T.M."/>
            <person name="Calvey C.H."/>
            <person name="Aerts A.L."/>
            <person name="Barry K.W."/>
            <person name="Choi C."/>
            <person name="Clum A."/>
            <person name="Coughlan A.Y."/>
            <person name="Deshpande S."/>
            <person name="Douglass A.P."/>
            <person name="Hanson S.J."/>
            <person name="Klenk H.-P."/>
            <person name="LaButti K.M."/>
            <person name="Lapidus A."/>
            <person name="Lindquist E.A."/>
            <person name="Lipzen A.M."/>
            <person name="Meier-Kolthoff J.P."/>
            <person name="Ohm R.A."/>
            <person name="Otillar R.P."/>
            <person name="Pangilinan J.L."/>
            <person name="Peng Y."/>
            <person name="Rokas A."/>
            <person name="Rosa C.A."/>
            <person name="Scheuner C."/>
            <person name="Sibirny A.A."/>
            <person name="Slot J.C."/>
            <person name="Stielow J.B."/>
            <person name="Sun H."/>
            <person name="Kurtzman C.P."/>
            <person name="Blackwell M."/>
            <person name="Grigoriev I.V."/>
            <person name="Jeffries T.W."/>
        </authorList>
    </citation>
    <scope>NUCLEOTIDE SEQUENCE [LARGE SCALE GENOMIC DNA]</scope>
    <source>
        <strain evidence="5">ATCC 58044 / CBS 1984 / NCYC 433 / NRRL Y-366-8</strain>
    </source>
</reference>
<dbReference type="GO" id="GO:0097255">
    <property type="term" value="C:R2TP complex"/>
    <property type="evidence" value="ECO:0007669"/>
    <property type="project" value="EnsemblFungi"/>
</dbReference>
<dbReference type="GO" id="GO:0005737">
    <property type="term" value="C:cytoplasm"/>
    <property type="evidence" value="ECO:0007669"/>
    <property type="project" value="TreeGrafter"/>
</dbReference>
<dbReference type="OrthoDB" id="5135119at2759"/>
<evidence type="ECO:0000259" key="2">
    <source>
        <dbReference type="Pfam" id="PF08190"/>
    </source>
</evidence>
<dbReference type="InterPro" id="IPR012981">
    <property type="entry name" value="PIH1_N"/>
</dbReference>
<evidence type="ECO:0000256" key="1">
    <source>
        <dbReference type="ARBA" id="ARBA00008511"/>
    </source>
</evidence>
<organism evidence="4 5">
    <name type="scientific">Wickerhamomyces anomalus (strain ATCC 58044 / CBS 1984 / NCYC 433 / NRRL Y-366-8)</name>
    <name type="common">Yeast</name>
    <name type="synonym">Hansenula anomala</name>
    <dbReference type="NCBI Taxonomy" id="683960"/>
    <lineage>
        <taxon>Eukaryota</taxon>
        <taxon>Fungi</taxon>
        <taxon>Dikarya</taxon>
        <taxon>Ascomycota</taxon>
        <taxon>Saccharomycotina</taxon>
        <taxon>Saccharomycetes</taxon>
        <taxon>Phaffomycetales</taxon>
        <taxon>Wickerhamomycetaceae</taxon>
        <taxon>Wickerhamomyces</taxon>
    </lineage>
</organism>
<feature type="domain" description="Pih1 Ascomycota CS" evidence="3">
    <location>
        <begin position="246"/>
        <end position="331"/>
    </location>
</feature>
<dbReference type="STRING" id="683960.A0A1E3P010"/>
<comment type="similarity">
    <text evidence="1">Belongs to the PIH1 family.</text>
</comment>
<protein>
    <recommendedName>
        <fullName evidence="6">PIH1 N-terminal domain-containing protein</fullName>
    </recommendedName>
</protein>
<dbReference type="GO" id="GO:0006457">
    <property type="term" value="P:protein folding"/>
    <property type="evidence" value="ECO:0007669"/>
    <property type="project" value="EnsemblFungi"/>
</dbReference>
<dbReference type="Pfam" id="PF18482">
    <property type="entry name" value="Pih1_fungal_CS"/>
    <property type="match status" value="1"/>
</dbReference>
<feature type="domain" description="PIH1 N-terminal" evidence="2">
    <location>
        <begin position="10"/>
        <end position="156"/>
    </location>
</feature>
<proteinExistence type="inferred from homology"/>
<dbReference type="Pfam" id="PF08190">
    <property type="entry name" value="PIH1"/>
    <property type="match status" value="1"/>
</dbReference>
<dbReference type="Proteomes" id="UP000094112">
    <property type="component" value="Unassembled WGS sequence"/>
</dbReference>
<dbReference type="PANTHER" id="PTHR22997">
    <property type="entry name" value="PIH1 DOMAIN-CONTAINING PROTEIN 1"/>
    <property type="match status" value="1"/>
</dbReference>
<dbReference type="EMBL" id="KV454211">
    <property type="protein sequence ID" value="ODQ58743.1"/>
    <property type="molecule type" value="Genomic_DNA"/>
</dbReference>
<dbReference type="Gene3D" id="2.60.40.4160">
    <property type="match status" value="1"/>
</dbReference>